<feature type="region of interest" description="Disordered" evidence="1">
    <location>
        <begin position="475"/>
        <end position="527"/>
    </location>
</feature>
<dbReference type="AlphaFoldDB" id="A0A6A6YMB3"/>
<organism evidence="2">
    <name type="scientific">Mytilinidion resinicola</name>
    <dbReference type="NCBI Taxonomy" id="574789"/>
    <lineage>
        <taxon>Eukaryota</taxon>
        <taxon>Fungi</taxon>
        <taxon>Dikarya</taxon>
        <taxon>Ascomycota</taxon>
        <taxon>Pezizomycotina</taxon>
        <taxon>Dothideomycetes</taxon>
        <taxon>Pleosporomycetidae</taxon>
        <taxon>Mytilinidiales</taxon>
        <taxon>Mytilinidiaceae</taxon>
        <taxon>Mytilinidion</taxon>
    </lineage>
</organism>
<feature type="compositionally biased region" description="Polar residues" evidence="1">
    <location>
        <begin position="666"/>
        <end position="683"/>
    </location>
</feature>
<evidence type="ECO:0000256" key="1">
    <source>
        <dbReference type="SAM" id="MobiDB-lite"/>
    </source>
</evidence>
<sequence length="800" mass="87181">MTAPKKTRRFFPRFLASNENRDTRLLPVTSLSARTSLESRRPPPLSSSTNRRRSNTHAAAFTHSTRADNQALFQQASSMGDDKDPPRVKGRADPATDSPKAREDTAPPIPPIPAMYTMPSNIGSSTSEPPQRKPPAIEALSDKALPSIPPIESDERFQPDRPVPPTPDRLRKPSIASSATSDDAHPYEQFSGSDCAANEKLLSDRQGLKQTLSNLDVPPPQQRNASAPSSNYLAVPRSLFPSHSSNMLARPLQTGNGFDPPDNRITAMPRASSTANLSRSLIAGMKNLLTGTKDKDKRKTMAIPAITSPMPPQTSPKAQQFFHGTQPNRVKHLPSEFSDDEDDEDYHNMASSQKNRRSVSTNDLPGTIFKQRNKDKAIRRISPDAEALDLAGTSYGHATLADVGGSGRLLQRNLSLGHGNGKAHLPPPEFNINVPSSDPSKKGFRDSTMLDITSGPSSDSFQLNARDPTIAEMVAGSSSQPKMRGSTNRKFKMSTSPDPARPRTRDPTAPDIVVGPSPYSTPHPTRPMMGMLNPTRPHMRDPTAPDIIVGSSPYPDVAMLNAALGNLGFGAPPTCIPGPRPAFRHPGARAPLDTPKPQGIGMRPLAGLNMLPNVMEFAEPPQWYLDSRKEAVDTPKPPPESRMTSPESGVTATEEAEDSGNDYEAASNSSTLSELPGTQSTPRSAYDMSRRRGFMANQRPMSTVEEEQKRNSDSTRRSSVDLASLVAKAEHKRVKSEPMTTSPLQETTDEDEDEDDLEEGEESCAYPDRFDDPPLSAYHFFDSEGEVVAVEERALDREED</sequence>
<reference evidence="4" key="2">
    <citation type="submission" date="2020-04" db="EMBL/GenBank/DDBJ databases">
        <authorList>
            <consortium name="NCBI Genome Project"/>
        </authorList>
    </citation>
    <scope>NUCLEOTIDE SEQUENCE</scope>
    <source>
        <strain evidence="4">CBS 304.34</strain>
    </source>
</reference>
<feature type="region of interest" description="Disordered" evidence="1">
    <location>
        <begin position="1"/>
        <end position="230"/>
    </location>
</feature>
<feature type="compositionally biased region" description="Polar residues" evidence="1">
    <location>
        <begin position="62"/>
        <end position="78"/>
    </location>
</feature>
<feature type="compositionally biased region" description="Basic and acidic residues" evidence="1">
    <location>
        <begin position="706"/>
        <end position="719"/>
    </location>
</feature>
<evidence type="ECO:0000313" key="2">
    <source>
        <dbReference type="EMBL" id="KAF2809678.1"/>
    </source>
</evidence>
<evidence type="ECO:0000313" key="4">
    <source>
        <dbReference type="RefSeq" id="XP_033576642.1"/>
    </source>
</evidence>
<feature type="region of interest" description="Disordered" evidence="1">
    <location>
        <begin position="630"/>
        <end position="771"/>
    </location>
</feature>
<name>A0A6A6YMB3_9PEZI</name>
<protein>
    <submittedName>
        <fullName evidence="2 4">Uncharacterized protein</fullName>
    </submittedName>
</protein>
<dbReference type="Proteomes" id="UP000504636">
    <property type="component" value="Unplaced"/>
</dbReference>
<proteinExistence type="predicted"/>
<gene>
    <name evidence="2 4" type="ORF">BDZ99DRAFT_571452</name>
</gene>
<evidence type="ECO:0000313" key="3">
    <source>
        <dbReference type="Proteomes" id="UP000504636"/>
    </source>
</evidence>
<feature type="region of interest" description="Disordered" evidence="1">
    <location>
        <begin position="326"/>
        <end position="367"/>
    </location>
</feature>
<feature type="compositionally biased region" description="Polar residues" evidence="1">
    <location>
        <begin position="118"/>
        <end position="129"/>
    </location>
</feature>
<dbReference type="GeneID" id="54468985"/>
<dbReference type="OrthoDB" id="10420370at2759"/>
<feature type="compositionally biased region" description="Polar residues" evidence="1">
    <location>
        <begin position="642"/>
        <end position="651"/>
    </location>
</feature>
<feature type="region of interest" description="Disordered" evidence="1">
    <location>
        <begin position="423"/>
        <end position="445"/>
    </location>
</feature>
<dbReference type="EMBL" id="MU003701">
    <property type="protein sequence ID" value="KAF2809678.1"/>
    <property type="molecule type" value="Genomic_DNA"/>
</dbReference>
<dbReference type="RefSeq" id="XP_033576642.1">
    <property type="nucleotide sequence ID" value="XM_033728092.1"/>
</dbReference>
<feature type="compositionally biased region" description="Polar residues" evidence="1">
    <location>
        <begin position="349"/>
        <end position="364"/>
    </location>
</feature>
<reference evidence="2 4" key="1">
    <citation type="journal article" date="2020" name="Stud. Mycol.">
        <title>101 Dothideomycetes genomes: a test case for predicting lifestyles and emergence of pathogens.</title>
        <authorList>
            <person name="Haridas S."/>
            <person name="Albert R."/>
            <person name="Binder M."/>
            <person name="Bloem J."/>
            <person name="Labutti K."/>
            <person name="Salamov A."/>
            <person name="Andreopoulos B."/>
            <person name="Baker S."/>
            <person name="Barry K."/>
            <person name="Bills G."/>
            <person name="Bluhm B."/>
            <person name="Cannon C."/>
            <person name="Castanera R."/>
            <person name="Culley D."/>
            <person name="Daum C."/>
            <person name="Ezra D."/>
            <person name="Gonzalez J."/>
            <person name="Henrissat B."/>
            <person name="Kuo A."/>
            <person name="Liang C."/>
            <person name="Lipzen A."/>
            <person name="Lutzoni F."/>
            <person name="Magnuson J."/>
            <person name="Mondo S."/>
            <person name="Nolan M."/>
            <person name="Ohm R."/>
            <person name="Pangilinan J."/>
            <person name="Park H.-J."/>
            <person name="Ramirez L."/>
            <person name="Alfaro M."/>
            <person name="Sun H."/>
            <person name="Tritt A."/>
            <person name="Yoshinaga Y."/>
            <person name="Zwiers L.-H."/>
            <person name="Turgeon B."/>
            <person name="Goodwin S."/>
            <person name="Spatafora J."/>
            <person name="Crous P."/>
            <person name="Grigoriev I."/>
        </authorList>
    </citation>
    <scope>NUCLEOTIDE SEQUENCE</scope>
    <source>
        <strain evidence="2 4">CBS 304.34</strain>
    </source>
</reference>
<reference evidence="4" key="3">
    <citation type="submission" date="2025-04" db="UniProtKB">
        <authorList>
            <consortium name="RefSeq"/>
        </authorList>
    </citation>
    <scope>IDENTIFICATION</scope>
    <source>
        <strain evidence="4">CBS 304.34</strain>
    </source>
</reference>
<feature type="compositionally biased region" description="Acidic residues" evidence="1">
    <location>
        <begin position="747"/>
        <end position="762"/>
    </location>
</feature>
<feature type="compositionally biased region" description="Polar residues" evidence="1">
    <location>
        <begin position="476"/>
        <end position="486"/>
    </location>
</feature>
<keyword evidence="3" id="KW-1185">Reference proteome</keyword>
<feature type="compositionally biased region" description="Basic and acidic residues" evidence="1">
    <location>
        <begin position="80"/>
        <end position="105"/>
    </location>
</feature>
<accession>A0A6A6YMB3</accession>
<feature type="compositionally biased region" description="Basic residues" evidence="1">
    <location>
        <begin position="1"/>
        <end position="11"/>
    </location>
</feature>